<gene>
    <name evidence="1" type="ORF">H5410_062245</name>
</gene>
<dbReference type="PANTHER" id="PTHR46238">
    <property type="entry name" value="REVERSE TRANSCRIPTASE DOMAIN-CONTAINING PROTEIN"/>
    <property type="match status" value="1"/>
</dbReference>
<comment type="caution">
    <text evidence="1">The sequence shown here is derived from an EMBL/GenBank/DDBJ whole genome shotgun (WGS) entry which is preliminary data.</text>
</comment>
<dbReference type="Proteomes" id="UP000824120">
    <property type="component" value="Chromosome 12"/>
</dbReference>
<accession>A0A9J5WAZ1</accession>
<evidence type="ECO:0000313" key="2">
    <source>
        <dbReference type="Proteomes" id="UP000824120"/>
    </source>
</evidence>
<evidence type="ECO:0000313" key="1">
    <source>
        <dbReference type="EMBL" id="KAG5572479.1"/>
    </source>
</evidence>
<dbReference type="OrthoDB" id="1305822at2759"/>
<name>A0A9J5WAZ1_SOLCO</name>
<organism evidence="1 2">
    <name type="scientific">Solanum commersonii</name>
    <name type="common">Commerson's wild potato</name>
    <name type="synonym">Commerson's nightshade</name>
    <dbReference type="NCBI Taxonomy" id="4109"/>
    <lineage>
        <taxon>Eukaryota</taxon>
        <taxon>Viridiplantae</taxon>
        <taxon>Streptophyta</taxon>
        <taxon>Embryophyta</taxon>
        <taxon>Tracheophyta</taxon>
        <taxon>Spermatophyta</taxon>
        <taxon>Magnoliopsida</taxon>
        <taxon>eudicotyledons</taxon>
        <taxon>Gunneridae</taxon>
        <taxon>Pentapetalae</taxon>
        <taxon>asterids</taxon>
        <taxon>lamiids</taxon>
        <taxon>Solanales</taxon>
        <taxon>Solanaceae</taxon>
        <taxon>Solanoideae</taxon>
        <taxon>Solaneae</taxon>
        <taxon>Solanum</taxon>
    </lineage>
</organism>
<protein>
    <submittedName>
        <fullName evidence="1">Uncharacterized protein</fullName>
    </submittedName>
</protein>
<dbReference type="EMBL" id="JACXVP010000012">
    <property type="protein sequence ID" value="KAG5572479.1"/>
    <property type="molecule type" value="Genomic_DNA"/>
</dbReference>
<reference evidence="1 2" key="1">
    <citation type="submission" date="2020-09" db="EMBL/GenBank/DDBJ databases">
        <title>De no assembly of potato wild relative species, Solanum commersonii.</title>
        <authorList>
            <person name="Cho K."/>
        </authorList>
    </citation>
    <scope>NUCLEOTIDE SEQUENCE [LARGE SCALE GENOMIC DNA]</scope>
    <source>
        <strain evidence="1">LZ3.2</strain>
        <tissue evidence="1">Leaf</tissue>
    </source>
</reference>
<dbReference type="AlphaFoldDB" id="A0A9J5WAZ1"/>
<keyword evidence="2" id="KW-1185">Reference proteome</keyword>
<sequence>MRHGFKIDHPECTSSDVTHKAELQRGSFKYLASVIQEYGDIDNDVTHCIRAGWMKWRLASGLPCDKNMSSRLKDKFYKMVVRPTLLYGTECCQPRMHAFRR</sequence>
<dbReference type="PANTHER" id="PTHR46238:SF8">
    <property type="entry name" value="ENDONUCLEASE_EXONUCLEASE_PHOSPHATASE DOMAIN-CONTAINING PROTEIN"/>
    <property type="match status" value="1"/>
</dbReference>
<proteinExistence type="predicted"/>